<reference evidence="1" key="2">
    <citation type="submission" date="2020-06" db="EMBL/GenBank/DDBJ databases">
        <authorList>
            <person name="Sheffer M."/>
        </authorList>
    </citation>
    <scope>NUCLEOTIDE SEQUENCE</scope>
</reference>
<proteinExistence type="predicted"/>
<name>A0A8T0FJL1_ARGBR</name>
<keyword evidence="2" id="KW-1185">Reference proteome</keyword>
<dbReference type="EMBL" id="JABXBU010000012">
    <property type="protein sequence ID" value="KAF8788993.1"/>
    <property type="molecule type" value="Genomic_DNA"/>
</dbReference>
<evidence type="ECO:0000313" key="1">
    <source>
        <dbReference type="EMBL" id="KAF8788993.1"/>
    </source>
</evidence>
<organism evidence="1 2">
    <name type="scientific">Argiope bruennichi</name>
    <name type="common">Wasp spider</name>
    <name type="synonym">Aranea bruennichi</name>
    <dbReference type="NCBI Taxonomy" id="94029"/>
    <lineage>
        <taxon>Eukaryota</taxon>
        <taxon>Metazoa</taxon>
        <taxon>Ecdysozoa</taxon>
        <taxon>Arthropoda</taxon>
        <taxon>Chelicerata</taxon>
        <taxon>Arachnida</taxon>
        <taxon>Araneae</taxon>
        <taxon>Araneomorphae</taxon>
        <taxon>Entelegynae</taxon>
        <taxon>Araneoidea</taxon>
        <taxon>Araneidae</taxon>
        <taxon>Argiope</taxon>
    </lineage>
</organism>
<dbReference type="AlphaFoldDB" id="A0A8T0FJL1"/>
<comment type="caution">
    <text evidence="1">The sequence shown here is derived from an EMBL/GenBank/DDBJ whole genome shotgun (WGS) entry which is preliminary data.</text>
</comment>
<protein>
    <submittedName>
        <fullName evidence="1">Uncharacterized protein</fullName>
    </submittedName>
</protein>
<accession>A0A8T0FJL1</accession>
<gene>
    <name evidence="1" type="ORF">HNY73_006975</name>
</gene>
<reference evidence="1" key="1">
    <citation type="journal article" date="2020" name="bioRxiv">
        <title>Chromosome-level reference genome of the European wasp spider Argiope bruennichi: a resource for studies on range expansion and evolutionary adaptation.</title>
        <authorList>
            <person name="Sheffer M.M."/>
            <person name="Hoppe A."/>
            <person name="Krehenwinkel H."/>
            <person name="Uhl G."/>
            <person name="Kuss A.W."/>
            <person name="Jensen L."/>
            <person name="Jensen C."/>
            <person name="Gillespie R.G."/>
            <person name="Hoff K.J."/>
            <person name="Prost S."/>
        </authorList>
    </citation>
    <scope>NUCLEOTIDE SEQUENCE</scope>
</reference>
<sequence length="98" mass="11321">MEWNQFSDPQICGRVPVTRRPFDYLLLTGREGEAWINSWNSLSSEIEGHMIMPAVYKNSGWLKKKYGETGNQFGSGMGGLWVRREHAFQIEISSIKWP</sequence>
<evidence type="ECO:0000313" key="2">
    <source>
        <dbReference type="Proteomes" id="UP000807504"/>
    </source>
</evidence>
<dbReference type="Proteomes" id="UP000807504">
    <property type="component" value="Unassembled WGS sequence"/>
</dbReference>